<evidence type="ECO:0000313" key="1">
    <source>
        <dbReference type="EMBL" id="CAG8792031.1"/>
    </source>
</evidence>
<evidence type="ECO:0000313" key="2">
    <source>
        <dbReference type="Proteomes" id="UP000789901"/>
    </source>
</evidence>
<protein>
    <submittedName>
        <fullName evidence="1">9669_t:CDS:1</fullName>
    </submittedName>
</protein>
<name>A0ABN7VQ85_GIGMA</name>
<keyword evidence="2" id="KW-1185">Reference proteome</keyword>
<feature type="non-terminal residue" evidence="1">
    <location>
        <position position="1"/>
    </location>
</feature>
<organism evidence="1 2">
    <name type="scientific">Gigaspora margarita</name>
    <dbReference type="NCBI Taxonomy" id="4874"/>
    <lineage>
        <taxon>Eukaryota</taxon>
        <taxon>Fungi</taxon>
        <taxon>Fungi incertae sedis</taxon>
        <taxon>Mucoromycota</taxon>
        <taxon>Glomeromycotina</taxon>
        <taxon>Glomeromycetes</taxon>
        <taxon>Diversisporales</taxon>
        <taxon>Gigasporaceae</taxon>
        <taxon>Gigaspora</taxon>
    </lineage>
</organism>
<proteinExistence type="predicted"/>
<accession>A0ABN7VQ85</accession>
<comment type="caution">
    <text evidence="1">The sequence shown here is derived from an EMBL/GenBank/DDBJ whole genome shotgun (WGS) entry which is preliminary data.</text>
</comment>
<dbReference type="Proteomes" id="UP000789901">
    <property type="component" value="Unassembled WGS sequence"/>
</dbReference>
<dbReference type="EMBL" id="CAJVQB010019696">
    <property type="protein sequence ID" value="CAG8792031.1"/>
    <property type="molecule type" value="Genomic_DNA"/>
</dbReference>
<sequence>YVPVPDLVDCIYMSPNSGFIVYFMSKVGGDKDLLYRVRNRRDCFYIQEFGPVEEPPYNVLLFIAAALKRIQSVTGSVSIGCAKDDINVIFLRNLMISLT</sequence>
<gene>
    <name evidence="1" type="ORF">GMARGA_LOCUS21386</name>
</gene>
<reference evidence="1 2" key="1">
    <citation type="submission" date="2021-06" db="EMBL/GenBank/DDBJ databases">
        <authorList>
            <person name="Kallberg Y."/>
            <person name="Tangrot J."/>
            <person name="Rosling A."/>
        </authorList>
    </citation>
    <scope>NUCLEOTIDE SEQUENCE [LARGE SCALE GENOMIC DNA]</scope>
    <source>
        <strain evidence="1 2">120-4 pot B 10/14</strain>
    </source>
</reference>